<accession>A0A7S4A9C9</accession>
<sequence>MRKNIIRFPMLMALGAAAAAWILVASPNTVFAFCSNSITERTSTERSDRMTTSDRKTIFPLHQQQEDDSNSENTPDSCNINNINNSIIQSNKDPWLNLLVAATFVVTATLGAGADGPTARAAEIPSNGLDLVSPGTATIEVNVRNGDREALIKSTQSAVTSLTKTALLDGENRAALTDSVQRLNSSVKTELTSVEAWQKVITIFNEYGVDLQQETDVVIRPPADLRRMYDDVVENQQVNLLVNGEILQITTEYHKGSNEALVEGETVNVAVQPDDEWILRVRGYKGFDPTALNLALEPSRYHTNTPQWFREWNNYWNSPLSDNSGRTHGDVIVFEGATAIALSYAVSYAYHVSEIEKAEEEARQKQANRVVEAAKKKKKAAAVAAATQVKQEDVKTKSPTLTLVPAAAANEKTPPKETTSKEKEELVIEEKEEAVNEEKEPVKEKKLRAEDNAALAVIETSPSGQRRNGLLPFLQALYFPWMGFFFSSSSIVGEDNRPKIIAFVQALYFPWAGVFFPKLLPETRNATGSTAVLGAITGNGADTDRDNQGNNGVLPFIRALWFPWIGILQGK</sequence>
<name>A0A7S4A9C9_9STRA</name>
<feature type="region of interest" description="Disordered" evidence="2">
    <location>
        <begin position="42"/>
        <end position="78"/>
    </location>
</feature>
<protein>
    <submittedName>
        <fullName evidence="3">Uncharacterized protein</fullName>
    </submittedName>
</protein>
<evidence type="ECO:0000256" key="1">
    <source>
        <dbReference type="SAM" id="Coils"/>
    </source>
</evidence>
<evidence type="ECO:0000313" key="3">
    <source>
        <dbReference type="EMBL" id="CAE0708047.1"/>
    </source>
</evidence>
<dbReference type="AlphaFoldDB" id="A0A7S4A9C9"/>
<feature type="compositionally biased region" description="Basic and acidic residues" evidence="2">
    <location>
        <begin position="413"/>
        <end position="445"/>
    </location>
</feature>
<reference evidence="3" key="1">
    <citation type="submission" date="2021-01" db="EMBL/GenBank/DDBJ databases">
        <authorList>
            <person name="Corre E."/>
            <person name="Pelletier E."/>
            <person name="Niang G."/>
            <person name="Scheremetjew M."/>
            <person name="Finn R."/>
            <person name="Kale V."/>
            <person name="Holt S."/>
            <person name="Cochrane G."/>
            <person name="Meng A."/>
            <person name="Brown T."/>
            <person name="Cohen L."/>
        </authorList>
    </citation>
    <scope>NUCLEOTIDE SEQUENCE</scope>
    <source>
        <strain evidence="3">10249 10 AB</strain>
    </source>
</reference>
<gene>
    <name evidence="3" type="ORF">PAUS00366_LOCUS767</name>
</gene>
<feature type="coiled-coil region" evidence="1">
    <location>
        <begin position="348"/>
        <end position="377"/>
    </location>
</feature>
<dbReference type="EMBL" id="HBIX01000991">
    <property type="protein sequence ID" value="CAE0708047.1"/>
    <property type="molecule type" value="Transcribed_RNA"/>
</dbReference>
<evidence type="ECO:0000256" key="2">
    <source>
        <dbReference type="SAM" id="MobiDB-lite"/>
    </source>
</evidence>
<organism evidence="3">
    <name type="scientific">Pseudo-nitzschia australis</name>
    <dbReference type="NCBI Taxonomy" id="44445"/>
    <lineage>
        <taxon>Eukaryota</taxon>
        <taxon>Sar</taxon>
        <taxon>Stramenopiles</taxon>
        <taxon>Ochrophyta</taxon>
        <taxon>Bacillariophyta</taxon>
        <taxon>Bacillariophyceae</taxon>
        <taxon>Bacillariophycidae</taxon>
        <taxon>Bacillariales</taxon>
        <taxon>Bacillariaceae</taxon>
        <taxon>Pseudo-nitzschia</taxon>
    </lineage>
</organism>
<feature type="region of interest" description="Disordered" evidence="2">
    <location>
        <begin position="408"/>
        <end position="445"/>
    </location>
</feature>
<feature type="compositionally biased region" description="Basic and acidic residues" evidence="2">
    <location>
        <begin position="42"/>
        <end position="57"/>
    </location>
</feature>
<keyword evidence="1" id="KW-0175">Coiled coil</keyword>
<proteinExistence type="predicted"/>